<dbReference type="eggNOG" id="COG3210">
    <property type="taxonomic scope" value="Bacteria"/>
</dbReference>
<keyword evidence="4" id="KW-1185">Reference proteome</keyword>
<gene>
    <name evidence="3" type="ORF">PaecuDRAFT_4644</name>
</gene>
<feature type="domain" description="SLH" evidence="2">
    <location>
        <begin position="155"/>
        <end position="218"/>
    </location>
</feature>
<dbReference type="STRING" id="717606.PaecuDRAFT_4644"/>
<evidence type="ECO:0000313" key="4">
    <source>
        <dbReference type="Proteomes" id="UP000005387"/>
    </source>
</evidence>
<feature type="domain" description="SLH" evidence="2">
    <location>
        <begin position="25"/>
        <end position="88"/>
    </location>
</feature>
<feature type="chain" id="PRO_5003136520" evidence="1">
    <location>
        <begin position="27"/>
        <end position="225"/>
    </location>
</feature>
<keyword evidence="1" id="KW-0732">Signal</keyword>
<dbReference type="PROSITE" id="PS51272">
    <property type="entry name" value="SLH"/>
    <property type="match status" value="3"/>
</dbReference>
<organism evidence="3 4">
    <name type="scientific">Paenibacillus curdlanolyticus YK9</name>
    <dbReference type="NCBI Taxonomy" id="717606"/>
    <lineage>
        <taxon>Bacteria</taxon>
        <taxon>Bacillati</taxon>
        <taxon>Bacillota</taxon>
        <taxon>Bacilli</taxon>
        <taxon>Bacillales</taxon>
        <taxon>Paenibacillaceae</taxon>
        <taxon>Paenibacillus</taxon>
    </lineage>
</organism>
<reference evidence="3 4" key="1">
    <citation type="submission" date="2010-07" db="EMBL/GenBank/DDBJ databases">
        <title>The draft genome of Paenibacillus curdlanolyticus YK9.</title>
        <authorList>
            <consortium name="US DOE Joint Genome Institute (JGI-PGF)"/>
            <person name="Lucas S."/>
            <person name="Copeland A."/>
            <person name="Lapidus A."/>
            <person name="Cheng J.-F."/>
            <person name="Bruce D."/>
            <person name="Goodwin L."/>
            <person name="Pitluck S."/>
            <person name="Land M.L."/>
            <person name="Hauser L."/>
            <person name="Chang Y.-J."/>
            <person name="Jeffries C."/>
            <person name="Anderson I.J."/>
            <person name="Johnson E."/>
            <person name="Loganathan U."/>
            <person name="Mulhopadhyay B."/>
            <person name="Kyrpides N."/>
            <person name="Woyke T.J."/>
        </authorList>
    </citation>
    <scope>NUCLEOTIDE SEQUENCE [LARGE SCALE GENOMIC DNA]</scope>
    <source>
        <strain evidence="3 4">YK9</strain>
    </source>
</reference>
<feature type="signal peptide" evidence="1">
    <location>
        <begin position="1"/>
        <end position="26"/>
    </location>
</feature>
<evidence type="ECO:0000256" key="1">
    <source>
        <dbReference type="SAM" id="SignalP"/>
    </source>
</evidence>
<dbReference type="Pfam" id="PF00395">
    <property type="entry name" value="SLH"/>
    <property type="match status" value="2"/>
</dbReference>
<dbReference type="Proteomes" id="UP000005387">
    <property type="component" value="Unassembled WGS sequence"/>
</dbReference>
<dbReference type="RefSeq" id="WP_006040624.1">
    <property type="nucleotide sequence ID" value="NZ_AEDD01000015.1"/>
</dbReference>
<feature type="domain" description="SLH" evidence="2">
    <location>
        <begin position="93"/>
        <end position="153"/>
    </location>
</feature>
<proteinExistence type="predicted"/>
<evidence type="ECO:0000259" key="2">
    <source>
        <dbReference type="PROSITE" id="PS51272"/>
    </source>
</evidence>
<dbReference type="InterPro" id="IPR001119">
    <property type="entry name" value="SLH_dom"/>
</dbReference>
<sequence length="225" mass="24198">MMKKTMIAAALTLSLLAPLSNGQAFAAAPFTDIGGSSAQSQIESLQAQGIVHGVTEKEFQPKASLSGAQGISLIVRSMQLSLAAIDFNQAPTAEGYFSKVSNTAWYADDFVIAKANGLDIPADIDPSQPLTREQFAYWLVQGLEKTGQYPLIKMYININDEADLTVAYQGTIQRALLYKLTSLDADGNFKPKAIVTREDAAAMIYEAVQFVAAHKDSETGQAPTE</sequence>
<dbReference type="AlphaFoldDB" id="E0IG53"/>
<evidence type="ECO:0000313" key="3">
    <source>
        <dbReference type="EMBL" id="EFM08633.1"/>
    </source>
</evidence>
<protein>
    <submittedName>
        <fullName evidence="3">S-layer domain protein</fullName>
    </submittedName>
</protein>
<dbReference type="EMBL" id="AEDD01000015">
    <property type="protein sequence ID" value="EFM08633.1"/>
    <property type="molecule type" value="Genomic_DNA"/>
</dbReference>
<accession>E0IG53</accession>
<name>E0IG53_9BACL</name>